<keyword evidence="6" id="KW-1185">Reference proteome</keyword>
<evidence type="ECO:0000313" key="6">
    <source>
        <dbReference type="Proteomes" id="UP000821853"/>
    </source>
</evidence>
<dbReference type="EMBL" id="JABSTR010000008">
    <property type="protein sequence ID" value="KAH9378105.1"/>
    <property type="molecule type" value="Genomic_DNA"/>
</dbReference>
<dbReference type="PANTHER" id="PTHR33198">
    <property type="entry name" value="ANK_REP_REGION DOMAIN-CONTAINING PROTEIN-RELATED"/>
    <property type="match status" value="1"/>
</dbReference>
<dbReference type="SMART" id="SM00343">
    <property type="entry name" value="ZnF_C2HC"/>
    <property type="match status" value="3"/>
</dbReference>
<gene>
    <name evidence="5" type="ORF">HPB48_000198</name>
</gene>
<sequence length="505" mass="56792">MADIAAKPQPFLPGPGRPAISWREWHRSFETYLIAAGCEKFTPRRKAAFLKTFLGTEANRIAPIIESARPAGASTGNDYEYLVQGLAAHFGVSTSQRANRIQFRSLCQAETESAIDFARHVQYVGRQCNFGSDEAASLMDQLIMGLASDRTRERLLREGPALTFDKAIEFIQNVTEVQDLLQRYRAAREEIVQAIDGTQRTRPLRFPRREFRPTISTNRSAAPSRPGIRLARTNSWRSPPVCGRCGMMWHPLQQCPALGKTCSQCGKIGHFRNACRTPRPLQQCPALGKTCFQWGKIGHFRNACRTPRSATMHSSPPRVKRHTRSPMRNIEAPPDDEQDVVVVNQLGLHATPTRQESYSDVKVNDSLLSLFVSELAQSRSRESQLAEEMRQLKSQVANLREQLRATRLNLESASEPQEGQEEEANKTAGDAEKAYEKREPTIMKEAEKAKGGTEKTDEADKPEGGVEKDNEEDKPKIEGVEYDKESADKKKKKKKRGKETMPCVR</sequence>
<feature type="domain" description="CCHC-type" evidence="4">
    <location>
        <begin position="262"/>
        <end position="276"/>
    </location>
</feature>
<name>A0A9J6GTD0_HAELO</name>
<organism evidence="5 6">
    <name type="scientific">Haemaphysalis longicornis</name>
    <name type="common">Bush tick</name>
    <dbReference type="NCBI Taxonomy" id="44386"/>
    <lineage>
        <taxon>Eukaryota</taxon>
        <taxon>Metazoa</taxon>
        <taxon>Ecdysozoa</taxon>
        <taxon>Arthropoda</taxon>
        <taxon>Chelicerata</taxon>
        <taxon>Arachnida</taxon>
        <taxon>Acari</taxon>
        <taxon>Parasitiformes</taxon>
        <taxon>Ixodida</taxon>
        <taxon>Ixodoidea</taxon>
        <taxon>Ixodidae</taxon>
        <taxon>Haemaphysalinae</taxon>
        <taxon>Haemaphysalis</taxon>
    </lineage>
</organism>
<keyword evidence="1" id="KW-0862">Zinc</keyword>
<dbReference type="InterPro" id="IPR001878">
    <property type="entry name" value="Znf_CCHC"/>
</dbReference>
<feature type="region of interest" description="Disordered" evidence="3">
    <location>
        <begin position="307"/>
        <end position="333"/>
    </location>
</feature>
<dbReference type="VEuPathDB" id="VectorBase:HLOH_064931"/>
<feature type="coiled-coil region" evidence="2">
    <location>
        <begin position="375"/>
        <end position="409"/>
    </location>
</feature>
<keyword evidence="1" id="KW-0479">Metal-binding</keyword>
<evidence type="ECO:0000256" key="2">
    <source>
        <dbReference type="SAM" id="Coils"/>
    </source>
</evidence>
<keyword evidence="2" id="KW-0175">Coiled coil</keyword>
<dbReference type="AlphaFoldDB" id="A0A9J6GTD0"/>
<dbReference type="OrthoDB" id="8039770at2759"/>
<dbReference type="PROSITE" id="PS50158">
    <property type="entry name" value="ZF_CCHC"/>
    <property type="match status" value="1"/>
</dbReference>
<keyword evidence="1" id="KW-0863">Zinc-finger</keyword>
<dbReference type="GO" id="GO:0003676">
    <property type="term" value="F:nucleic acid binding"/>
    <property type="evidence" value="ECO:0007669"/>
    <property type="project" value="InterPro"/>
</dbReference>
<feature type="region of interest" description="Disordered" evidence="3">
    <location>
        <begin position="409"/>
        <end position="505"/>
    </location>
</feature>
<evidence type="ECO:0000256" key="3">
    <source>
        <dbReference type="SAM" id="MobiDB-lite"/>
    </source>
</evidence>
<dbReference type="GO" id="GO:0008270">
    <property type="term" value="F:zinc ion binding"/>
    <property type="evidence" value="ECO:0007669"/>
    <property type="project" value="UniProtKB-KW"/>
</dbReference>
<evidence type="ECO:0000259" key="4">
    <source>
        <dbReference type="PROSITE" id="PS50158"/>
    </source>
</evidence>
<dbReference type="Proteomes" id="UP000821853">
    <property type="component" value="Unassembled WGS sequence"/>
</dbReference>
<dbReference type="Gene3D" id="4.10.60.10">
    <property type="entry name" value="Zinc finger, CCHC-type"/>
    <property type="match status" value="1"/>
</dbReference>
<evidence type="ECO:0000256" key="1">
    <source>
        <dbReference type="PROSITE-ProRule" id="PRU00047"/>
    </source>
</evidence>
<dbReference type="OMA" id="ISWREWH"/>
<comment type="caution">
    <text evidence="5">The sequence shown here is derived from an EMBL/GenBank/DDBJ whole genome shotgun (WGS) entry which is preliminary data.</text>
</comment>
<dbReference type="PANTHER" id="PTHR33198:SF20">
    <property type="entry name" value="RETROTRANSPOSON GAG DOMAIN-CONTAINING PROTEIN"/>
    <property type="match status" value="1"/>
</dbReference>
<protein>
    <recommendedName>
        <fullName evidence="4">CCHC-type domain-containing protein</fullName>
    </recommendedName>
</protein>
<proteinExistence type="predicted"/>
<evidence type="ECO:0000313" key="5">
    <source>
        <dbReference type="EMBL" id="KAH9378105.1"/>
    </source>
</evidence>
<accession>A0A9J6GTD0</accession>
<feature type="compositionally biased region" description="Basic and acidic residues" evidence="3">
    <location>
        <begin position="423"/>
        <end position="488"/>
    </location>
</feature>
<reference evidence="5 6" key="1">
    <citation type="journal article" date="2020" name="Cell">
        <title>Large-Scale Comparative Analyses of Tick Genomes Elucidate Their Genetic Diversity and Vector Capacities.</title>
        <authorList>
            <consortium name="Tick Genome and Microbiome Consortium (TIGMIC)"/>
            <person name="Jia N."/>
            <person name="Wang J."/>
            <person name="Shi W."/>
            <person name="Du L."/>
            <person name="Sun Y."/>
            <person name="Zhan W."/>
            <person name="Jiang J.F."/>
            <person name="Wang Q."/>
            <person name="Zhang B."/>
            <person name="Ji P."/>
            <person name="Bell-Sakyi L."/>
            <person name="Cui X.M."/>
            <person name="Yuan T.T."/>
            <person name="Jiang B.G."/>
            <person name="Yang W.F."/>
            <person name="Lam T.T."/>
            <person name="Chang Q.C."/>
            <person name="Ding S.J."/>
            <person name="Wang X.J."/>
            <person name="Zhu J.G."/>
            <person name="Ruan X.D."/>
            <person name="Zhao L."/>
            <person name="Wei J.T."/>
            <person name="Ye R.Z."/>
            <person name="Que T.C."/>
            <person name="Du C.H."/>
            <person name="Zhou Y.H."/>
            <person name="Cheng J.X."/>
            <person name="Dai P.F."/>
            <person name="Guo W.B."/>
            <person name="Han X.H."/>
            <person name="Huang E.J."/>
            <person name="Li L.F."/>
            <person name="Wei W."/>
            <person name="Gao Y.C."/>
            <person name="Liu J.Z."/>
            <person name="Shao H.Z."/>
            <person name="Wang X."/>
            <person name="Wang C.C."/>
            <person name="Yang T.C."/>
            <person name="Huo Q.B."/>
            <person name="Li W."/>
            <person name="Chen H.Y."/>
            <person name="Chen S.E."/>
            <person name="Zhou L.G."/>
            <person name="Ni X.B."/>
            <person name="Tian J.H."/>
            <person name="Sheng Y."/>
            <person name="Liu T."/>
            <person name="Pan Y.S."/>
            <person name="Xia L.Y."/>
            <person name="Li J."/>
            <person name="Zhao F."/>
            <person name="Cao W.C."/>
        </authorList>
    </citation>
    <scope>NUCLEOTIDE SEQUENCE [LARGE SCALE GENOMIC DNA]</scope>
    <source>
        <strain evidence="5">HaeL-2018</strain>
    </source>
</reference>